<dbReference type="InterPro" id="IPR036439">
    <property type="entry name" value="Dockerin_dom_sf"/>
</dbReference>
<dbReference type="GO" id="GO:0000272">
    <property type="term" value="P:polysaccharide catabolic process"/>
    <property type="evidence" value="ECO:0007669"/>
    <property type="project" value="InterPro"/>
</dbReference>
<dbReference type="STRING" id="766136.BHF68_02195"/>
<dbReference type="AlphaFoldDB" id="A0A1E5G5P4"/>
<sequence>MKRMTAIAIALLLVLLSLWTGLYKAVEDQEGFYYINPNFAMMNKSLFLQENEYSSKRNLNQTIKLCRENAIRKVYLELSPATKQQRIKQAEGLFKTYGIQVGYWYNVQSPGSLGLLDTLEQIEEIYNEFQKSNIDLYFIIRTSAEEFLSYQQSYLNLIVEATNYIDNKRKDTNINIDVGWIIPAISESDNYRVTYNNYSKRATYHIMDLADVLAIIPKTHTSLKSQVLNETMYANRIDKKVNVAISEQSGDGYVNNKQYFVQLVNKEYQELIQIAPNIELIFLDQNMLLDKISYRYDLNGDGKVNLQDIGIFISDYIRGDTTEKHDFNRSQVVDIYDLISIFLNLRGR</sequence>
<reference evidence="1 2" key="1">
    <citation type="submission" date="2016-09" db="EMBL/GenBank/DDBJ databases">
        <title>Draft genome sequence for the type strain of Desulfuribacillus alkaliarsenatis AHT28, an obligately anaerobic, sulfidogenic bacterium isolated from Russian soda lake sediments.</title>
        <authorList>
            <person name="Abin C.A."/>
            <person name="Hollibaugh J.T."/>
        </authorList>
    </citation>
    <scope>NUCLEOTIDE SEQUENCE [LARGE SCALE GENOMIC DNA]</scope>
    <source>
        <strain evidence="1 2">AHT28</strain>
    </source>
</reference>
<dbReference type="EMBL" id="MIJE01000001">
    <property type="protein sequence ID" value="OEF98506.1"/>
    <property type="molecule type" value="Genomic_DNA"/>
</dbReference>
<dbReference type="Proteomes" id="UP000094296">
    <property type="component" value="Unassembled WGS sequence"/>
</dbReference>
<proteinExistence type="predicted"/>
<dbReference type="Gene3D" id="1.10.1330.10">
    <property type="entry name" value="Dockerin domain"/>
    <property type="match status" value="1"/>
</dbReference>
<dbReference type="InterPro" id="IPR018247">
    <property type="entry name" value="EF_Hand_1_Ca_BS"/>
</dbReference>
<comment type="caution">
    <text evidence="1">The sequence shown here is derived from an EMBL/GenBank/DDBJ whole genome shotgun (WGS) entry which is preliminary data.</text>
</comment>
<name>A0A1E5G5P4_9FIRM</name>
<gene>
    <name evidence="1" type="ORF">BHF68_02195</name>
</gene>
<dbReference type="PROSITE" id="PS00018">
    <property type="entry name" value="EF_HAND_1"/>
    <property type="match status" value="2"/>
</dbReference>
<evidence type="ECO:0000313" key="1">
    <source>
        <dbReference type="EMBL" id="OEF98506.1"/>
    </source>
</evidence>
<dbReference type="OrthoDB" id="9830941at2"/>
<organism evidence="1 2">
    <name type="scientific">Desulfuribacillus alkaliarsenatis</name>
    <dbReference type="NCBI Taxonomy" id="766136"/>
    <lineage>
        <taxon>Bacteria</taxon>
        <taxon>Bacillati</taxon>
        <taxon>Bacillota</taxon>
        <taxon>Desulfuribacillia</taxon>
        <taxon>Desulfuribacillales</taxon>
        <taxon>Desulfuribacillaceae</taxon>
        <taxon>Desulfuribacillus</taxon>
    </lineage>
</organism>
<evidence type="ECO:0008006" key="3">
    <source>
        <dbReference type="Google" id="ProtNLM"/>
    </source>
</evidence>
<evidence type="ECO:0000313" key="2">
    <source>
        <dbReference type="Proteomes" id="UP000094296"/>
    </source>
</evidence>
<dbReference type="RefSeq" id="WP_069641998.1">
    <property type="nucleotide sequence ID" value="NZ_MIJE01000001.1"/>
</dbReference>
<protein>
    <recommendedName>
        <fullName evidence="3">EF-hand domain-containing protein</fullName>
    </recommendedName>
</protein>
<keyword evidence="2" id="KW-1185">Reference proteome</keyword>
<accession>A0A1E5G5P4</accession>